<feature type="region of interest" description="Disordered" evidence="1">
    <location>
        <begin position="1714"/>
        <end position="1760"/>
    </location>
</feature>
<feature type="transmembrane region" description="Helical" evidence="2">
    <location>
        <begin position="1999"/>
        <end position="2018"/>
    </location>
</feature>
<feature type="compositionally biased region" description="Basic and acidic residues" evidence="1">
    <location>
        <begin position="2104"/>
        <end position="2117"/>
    </location>
</feature>
<proteinExistence type="predicted"/>
<keyword evidence="2" id="KW-0812">Transmembrane</keyword>
<accession>A0A0S4IMU4</accession>
<dbReference type="EMBL" id="CYKH01000162">
    <property type="protein sequence ID" value="CUE74282.1"/>
    <property type="molecule type" value="Genomic_DNA"/>
</dbReference>
<gene>
    <name evidence="4" type="ORF">BSAL_55695</name>
</gene>
<feature type="compositionally biased region" description="Polar residues" evidence="1">
    <location>
        <begin position="2370"/>
        <end position="2379"/>
    </location>
</feature>
<evidence type="ECO:0000256" key="3">
    <source>
        <dbReference type="SAM" id="SignalP"/>
    </source>
</evidence>
<evidence type="ECO:0000256" key="1">
    <source>
        <dbReference type="SAM" id="MobiDB-lite"/>
    </source>
</evidence>
<evidence type="ECO:0000313" key="5">
    <source>
        <dbReference type="Proteomes" id="UP000051952"/>
    </source>
</evidence>
<reference evidence="5" key="1">
    <citation type="submission" date="2015-09" db="EMBL/GenBank/DDBJ databases">
        <authorList>
            <consortium name="Pathogen Informatics"/>
        </authorList>
    </citation>
    <scope>NUCLEOTIDE SEQUENCE [LARGE SCALE GENOMIC DNA]</scope>
    <source>
        <strain evidence="5">Lake Konstanz</strain>
    </source>
</reference>
<feature type="transmembrane region" description="Helical" evidence="2">
    <location>
        <begin position="1826"/>
        <end position="1850"/>
    </location>
</feature>
<feature type="chain" id="PRO_5006621436" evidence="3">
    <location>
        <begin position="19"/>
        <end position="2464"/>
    </location>
</feature>
<keyword evidence="2" id="KW-1133">Transmembrane helix</keyword>
<protein>
    <submittedName>
        <fullName evidence="4">Membrane-associated protein, putative</fullName>
    </submittedName>
</protein>
<evidence type="ECO:0000256" key="2">
    <source>
        <dbReference type="SAM" id="Phobius"/>
    </source>
</evidence>
<feature type="region of interest" description="Disordered" evidence="1">
    <location>
        <begin position="2104"/>
        <end position="2141"/>
    </location>
</feature>
<evidence type="ECO:0000313" key="4">
    <source>
        <dbReference type="EMBL" id="CUE74282.1"/>
    </source>
</evidence>
<feature type="signal peptide" evidence="3">
    <location>
        <begin position="1"/>
        <end position="18"/>
    </location>
</feature>
<dbReference type="VEuPathDB" id="TriTrypDB:BSAL_55695"/>
<organism evidence="4 5">
    <name type="scientific">Bodo saltans</name>
    <name type="common">Flagellated protozoan</name>
    <dbReference type="NCBI Taxonomy" id="75058"/>
    <lineage>
        <taxon>Eukaryota</taxon>
        <taxon>Discoba</taxon>
        <taxon>Euglenozoa</taxon>
        <taxon>Kinetoplastea</taxon>
        <taxon>Metakinetoplastina</taxon>
        <taxon>Eubodonida</taxon>
        <taxon>Bodonidae</taxon>
        <taxon>Bodo</taxon>
    </lineage>
</organism>
<feature type="region of interest" description="Disordered" evidence="1">
    <location>
        <begin position="2361"/>
        <end position="2407"/>
    </location>
</feature>
<feature type="transmembrane region" description="Helical" evidence="2">
    <location>
        <begin position="2027"/>
        <end position="2047"/>
    </location>
</feature>
<feature type="compositionally biased region" description="Polar residues" evidence="1">
    <location>
        <begin position="2214"/>
        <end position="2225"/>
    </location>
</feature>
<feature type="compositionally biased region" description="Pro residues" evidence="1">
    <location>
        <begin position="2391"/>
        <end position="2404"/>
    </location>
</feature>
<dbReference type="Proteomes" id="UP000051952">
    <property type="component" value="Unassembled WGS sequence"/>
</dbReference>
<feature type="compositionally biased region" description="Basic and acidic residues" evidence="1">
    <location>
        <begin position="1736"/>
        <end position="1760"/>
    </location>
</feature>
<keyword evidence="3" id="KW-0732">Signal</keyword>
<feature type="compositionally biased region" description="Low complexity" evidence="1">
    <location>
        <begin position="2127"/>
        <end position="2141"/>
    </location>
</feature>
<feature type="compositionally biased region" description="Polar residues" evidence="1">
    <location>
        <begin position="2192"/>
        <end position="2207"/>
    </location>
</feature>
<sequence length="2464" mass="258582">MMLLCCCLVLALVTTVDSLTIAANCGNNSNTSIEEIPIVLPSLNISSSANTTVSMHVEIDCPPSSLTLAPSFAIQWPALNISSSTSSSSKVFVVYSLTITLRRPLRHILVDTTSLALLGNTDSPNSNVVVMVDTIHVILLPTAEINVSTAVNYDSSSSNSSVVQIVLEENVTTTSLADGSISTATVNSAAVPRQLIFTVASNVSLDGGALESSASSVNETLSNVVLFDVMGGLPSDLLRLELGNTTATVANSVISHQIISILNGARLLRIRNASVGATAAVVSANNNGTSEPFSLLAPTTIDIVVASSTTRVFVLQDIAVAVVGTENRTGLVDIILNTSLQSSSSGTNVALLLPVINVTVIVEGDVGSTMAFASSAPFAVIGMTNQSGEPLNSTSLSLLTTASPSAFFVSIRTSTSPTAQQHLSPAVCSISMRGGTMHFLQGGGFIDLGSVSLAAHSTIGVVDVSVAVMEPFENVSYLVPQLIDSNISSVLEDALRTPVAYYLPTSALLWVGAINGSSSAHLTSSTAAMIETTLVNCTMLLGVNSTRAQLWMTAGDDPAASASSGFNLPMTNANSIQAGLVAMIHVAGDATGWLMNATAAPSVTVQLWGAFVSIGGALSNSNILVDGGDVMNAATNNNNTISSTQAASFLTVGHAFAAFVTAMSISNTAMTLQNIHTLTVKGGAMMSVGSVSSNNLSIVTDMVATINIGVDVFSARVFAFWLIGVASSDTSTPIQNRRLLFSCSGSSDNKSCNVTVGTGGGGILQDSGNMAGTEVIVHNASLAYIATGPLPTSSRPIVSLFNYGYAPSDVSGVVSLIIAGALSSFTVTGSSSQTLYVWYLPNNLVQNLCMVFRDGAQVSLASVYIHMASMNPSSTNVSWVVRDANTSLNINGMASWMTGVFSSGASLNNITWMIADGAYVSLVGPLLGASMFKASSIQNCALRVWSGARLTISGDLQVWYPLSTLSSLIMADLRASSPFQHNSSSTSNNAAPSLMMANSARLLFTDVEISSNSGVGAQQDASILCDMFSLASGNTTAVTDEVVIQLLSASTLMQLFSSPRSIAFVFTNGCAVSVTSAKLFSTYALNDFTLTLSNRSHLKGLAPFGGYVMESLSRLDGQLTVLIDNSTIELYGNTNLLSISRPGVTQTTRAVVVRALRQSMLMLDSSNVSTVVPTSNAPPCGLVTGWNSNLTNTTIVVEDSIIVATGPRVWLVSTAYTVSTSGVFGLGWATNVSLSLSRVVWNGTGCVSNRIFSASSACARATTIVVRNSTLLSSAVLMSANSVVIPAGLVPPNDVNGAESSWLQLGFVPLLGAATVTVVYTTIDAGELVAGSVGVVVPTPFPVGLLLNATVPLVLWSITGSTSPNNSGASSALKITLEGNVFPSSPIMRIAAVANSEWLAISATGASLPVTATTIVNGATSSVVSLNMTSCSSNALRRNLSENATSRPLRMKTELIYPLSPVLHRLVYVNAGSGSDGGGGAATIAGFPPSWCFVAFTTSQPFTLTKSRRNVTQTFSHAITATVPIPVFFPPPVVTTPLNGATNAVTTSTVASSLVVSSVIPRPAMGAALVQLSSSALACAAAAANAQAAQDALLAYSTLQNQPIGALVMTPSGQHEDPIALMQQSDDFSSGVADNPLQLRIALAFRINATTSTTRNNNMSLSDLTFLNWQEGAENAAGAIVGNVFIIWPVYIAVVMMITYYRCRHHEALNPTPTMVAGATGKRDRKHLRQKTAGSSHEEGLLDKQHAKDKDETMEERGERQKSMTYAMIPGLLRPLAGKIQYVALRSNFPGAFVVPYALLVQPTITAATGLTGRCGDAALPGSACFLGLVGLAFCFLPFFVGLYLVVGICGRARWGAEWRTVQPFRAVAITTNAAQIRAVVPSVTDFLSNPRQVAITYAQAQWKEWSTERHKWAEQQSFDANHGGPQDHSSGVHGEDDDDDGDNLAASVSTLSFLARVSLVEPYLPGREWFLFIELGGMLASGIPIGAAWAAGGTDCDASLWIVFVVATLGTLAVVILKPYATMIETIWSAIMGALTVIVTLCLVTGDTEAADGIALAQAIASILPVLRQIPKVVITIMKGVVHAQGALKRKLRRRNIEVKRQQQLERRRRENEHLKQAFASSDFVGDGATTPTGAAAALPPTDLSRFIQIPPEDHSSDLTDAEMASVLSSALPTPEVSPTRPASPIPRSILKTSPPQRTASQTNVTVVRRTRSPQQIPRSSQVEALSRRRTTQPGTGKRADAAAAAASAASAEAAAVFLANGELPRPTRELDPQDIARHQEKDDHAITEDQEVLQLQRDVEAIKLRRSKQASVDAGRTNVQEARDQERNLRNPVVAITTTLSPKRSPTFRDLSAHAAVAVSSGGGGSTLHINSPSSSPYPGIRLFDDTSPPQPSPSPPPPPPLVHRATTEMRYHDLMLLALDICRKNHPRRRAAPMSSIQQRSNMKMLLELVQATKDKSGGSH</sequence>
<feature type="region of interest" description="Disordered" evidence="1">
    <location>
        <begin position="1919"/>
        <end position="1940"/>
    </location>
</feature>
<keyword evidence="2" id="KW-0472">Membrane</keyword>
<feature type="transmembrane region" description="Helical" evidence="2">
    <location>
        <begin position="1970"/>
        <end position="1993"/>
    </location>
</feature>
<feature type="region of interest" description="Disordered" evidence="1">
    <location>
        <begin position="2171"/>
        <end position="2241"/>
    </location>
</feature>
<name>A0A0S4IMU4_BODSA</name>
<keyword evidence="5" id="KW-1185">Reference proteome</keyword>